<dbReference type="PROSITE" id="PS50127">
    <property type="entry name" value="UBC_2"/>
    <property type="match status" value="1"/>
</dbReference>
<feature type="region of interest" description="Disordered" evidence="2">
    <location>
        <begin position="1"/>
        <end position="36"/>
    </location>
</feature>
<dbReference type="CDD" id="cd23814">
    <property type="entry name" value="UEV_AKTIP"/>
    <property type="match status" value="1"/>
</dbReference>
<feature type="region of interest" description="Disordered" evidence="2">
    <location>
        <begin position="234"/>
        <end position="253"/>
    </location>
</feature>
<dbReference type="InterPro" id="IPR050113">
    <property type="entry name" value="Ub_conjugating_enzyme"/>
</dbReference>
<evidence type="ECO:0000313" key="4">
    <source>
        <dbReference type="EMBL" id="KAK7470662.1"/>
    </source>
</evidence>
<reference evidence="4 5" key="1">
    <citation type="submission" date="2024-01" db="EMBL/GenBank/DDBJ databases">
        <title>A draft genome for the cacao thread blight pathogen Marasmiellus scandens.</title>
        <authorList>
            <person name="Baruah I.K."/>
            <person name="Leung J."/>
            <person name="Bukari Y."/>
            <person name="Amoako-Attah I."/>
            <person name="Meinhardt L.W."/>
            <person name="Bailey B.A."/>
            <person name="Cohen S.P."/>
        </authorList>
    </citation>
    <scope>NUCLEOTIDE SEQUENCE [LARGE SCALE GENOMIC DNA]</scope>
    <source>
        <strain evidence="4 5">GH-19</strain>
    </source>
</reference>
<feature type="region of interest" description="Disordered" evidence="2">
    <location>
        <begin position="191"/>
        <end position="211"/>
    </location>
</feature>
<dbReference type="InterPro" id="IPR016135">
    <property type="entry name" value="UBQ-conjugating_enzyme/RWD"/>
</dbReference>
<sequence length="253" mass="28378">MFSPLGPASIPRTKSLFGTKTTQPQPTASSTLPPDSAVSQKAKAAISFEYASLRHKSHCPLGIYVVPSVETLLIWDAVLFVHQGYYADAILKFRLTFPSNYPERPPTVQFINDVFHPLVSAQGNFNLAPQIRVWRPNQHHVFDVLHFVKAAFKRDVLDKIEESDCFNKEAYRYRDSTASFASLATQTASLSQTPSTLYDKDQPPLSNKASHSLRFSKLKSSTLREERAKYGLKEWEKESLSGDNPNDGKGEDL</sequence>
<keyword evidence="5" id="KW-1185">Reference proteome</keyword>
<comment type="caution">
    <text evidence="4">The sequence shown here is derived from an EMBL/GenBank/DDBJ whole genome shotgun (WGS) entry which is preliminary data.</text>
</comment>
<gene>
    <name evidence="4" type="ORF">VKT23_002084</name>
</gene>
<evidence type="ECO:0000313" key="5">
    <source>
        <dbReference type="Proteomes" id="UP001498398"/>
    </source>
</evidence>
<dbReference type="Gene3D" id="3.10.110.10">
    <property type="entry name" value="Ubiquitin Conjugating Enzyme"/>
    <property type="match status" value="1"/>
</dbReference>
<dbReference type="SMART" id="SM00212">
    <property type="entry name" value="UBCc"/>
    <property type="match status" value="1"/>
</dbReference>
<accession>A0ABR1K297</accession>
<protein>
    <recommendedName>
        <fullName evidence="3">UBC core domain-containing protein</fullName>
    </recommendedName>
</protein>
<evidence type="ECO:0000256" key="1">
    <source>
        <dbReference type="ARBA" id="ARBA00022786"/>
    </source>
</evidence>
<dbReference type="InterPro" id="IPR000608">
    <property type="entry name" value="UBC"/>
</dbReference>
<proteinExistence type="predicted"/>
<evidence type="ECO:0000256" key="2">
    <source>
        <dbReference type="SAM" id="MobiDB-lite"/>
    </source>
</evidence>
<dbReference type="EMBL" id="JBANRG010000002">
    <property type="protein sequence ID" value="KAK7470662.1"/>
    <property type="molecule type" value="Genomic_DNA"/>
</dbReference>
<keyword evidence="1" id="KW-0833">Ubl conjugation pathway</keyword>
<evidence type="ECO:0000259" key="3">
    <source>
        <dbReference type="PROSITE" id="PS50127"/>
    </source>
</evidence>
<dbReference type="Proteomes" id="UP001498398">
    <property type="component" value="Unassembled WGS sequence"/>
</dbReference>
<dbReference type="SUPFAM" id="SSF54495">
    <property type="entry name" value="UBC-like"/>
    <property type="match status" value="1"/>
</dbReference>
<feature type="domain" description="UBC core" evidence="3">
    <location>
        <begin position="41"/>
        <end position="193"/>
    </location>
</feature>
<feature type="compositionally biased region" description="Polar residues" evidence="2">
    <location>
        <begin position="16"/>
        <end position="36"/>
    </location>
</feature>
<organism evidence="4 5">
    <name type="scientific">Marasmiellus scandens</name>
    <dbReference type="NCBI Taxonomy" id="2682957"/>
    <lineage>
        <taxon>Eukaryota</taxon>
        <taxon>Fungi</taxon>
        <taxon>Dikarya</taxon>
        <taxon>Basidiomycota</taxon>
        <taxon>Agaricomycotina</taxon>
        <taxon>Agaricomycetes</taxon>
        <taxon>Agaricomycetidae</taxon>
        <taxon>Agaricales</taxon>
        <taxon>Marasmiineae</taxon>
        <taxon>Omphalotaceae</taxon>
        <taxon>Marasmiellus</taxon>
    </lineage>
</organism>
<name>A0ABR1K297_9AGAR</name>
<dbReference type="Pfam" id="PF00179">
    <property type="entry name" value="UQ_con"/>
    <property type="match status" value="1"/>
</dbReference>
<dbReference type="PANTHER" id="PTHR24067">
    <property type="entry name" value="UBIQUITIN-CONJUGATING ENZYME E2"/>
    <property type="match status" value="1"/>
</dbReference>